<dbReference type="GO" id="GO:0004364">
    <property type="term" value="F:glutathione transferase activity"/>
    <property type="evidence" value="ECO:0007669"/>
    <property type="project" value="TreeGrafter"/>
</dbReference>
<dbReference type="PROSITE" id="PS50404">
    <property type="entry name" value="GST_NTER"/>
    <property type="match status" value="1"/>
</dbReference>
<evidence type="ECO:0000313" key="4">
    <source>
        <dbReference type="EMBL" id="AST11600.1"/>
    </source>
</evidence>
<dbReference type="InterPro" id="IPR004046">
    <property type="entry name" value="GST_C"/>
</dbReference>
<feature type="domain" description="GST N-terminal" evidence="2">
    <location>
        <begin position="1"/>
        <end position="80"/>
    </location>
</feature>
<dbReference type="GO" id="GO:0006749">
    <property type="term" value="P:glutathione metabolic process"/>
    <property type="evidence" value="ECO:0007669"/>
    <property type="project" value="TreeGrafter"/>
</dbReference>
<dbReference type="Gene3D" id="3.40.30.10">
    <property type="entry name" value="Glutaredoxin"/>
    <property type="match status" value="1"/>
</dbReference>
<dbReference type="InterPro" id="IPR004045">
    <property type="entry name" value="Glutathione_S-Trfase_N"/>
</dbReference>
<dbReference type="FunFam" id="3.40.30.10:FF:000034">
    <property type="entry name" value="glutathione S-transferase 1"/>
    <property type="match status" value="1"/>
</dbReference>
<accession>A0A223FQY1</accession>
<comment type="subunit">
    <text evidence="1">Homodimer.</text>
</comment>
<name>A0A223FQY1_BEMTA</name>
<dbReference type="SFLD" id="SFLDS00019">
    <property type="entry name" value="Glutathione_Transferase_(cytos"/>
    <property type="match status" value="1"/>
</dbReference>
<proteinExistence type="evidence at transcript level"/>
<dbReference type="PANTHER" id="PTHR43969">
    <property type="entry name" value="GLUTATHIONE S TRANSFERASE D10, ISOFORM A-RELATED"/>
    <property type="match status" value="1"/>
</dbReference>
<dbReference type="Pfam" id="PF00043">
    <property type="entry name" value="GST_C"/>
    <property type="match status" value="1"/>
</dbReference>
<protein>
    <submittedName>
        <fullName evidence="4">Glutathione S-transferase d7</fullName>
    </submittedName>
</protein>
<dbReference type="PROSITE" id="PS50405">
    <property type="entry name" value="GST_CTER"/>
    <property type="match status" value="1"/>
</dbReference>
<dbReference type="AlphaFoldDB" id="A0A223FQY1"/>
<keyword evidence="4" id="KW-0808">Transferase</keyword>
<dbReference type="InterPro" id="IPR010987">
    <property type="entry name" value="Glutathione-S-Trfase_C-like"/>
</dbReference>
<dbReference type="CDD" id="cd03177">
    <property type="entry name" value="GST_C_Delta_Epsilon"/>
    <property type="match status" value="1"/>
</dbReference>
<dbReference type="SUPFAM" id="SSF47616">
    <property type="entry name" value="GST C-terminal domain-like"/>
    <property type="match status" value="1"/>
</dbReference>
<evidence type="ECO:0000259" key="2">
    <source>
        <dbReference type="PROSITE" id="PS50404"/>
    </source>
</evidence>
<feature type="domain" description="GST C-terminal" evidence="3">
    <location>
        <begin position="86"/>
        <end position="208"/>
    </location>
</feature>
<dbReference type="SFLD" id="SFLDG00358">
    <property type="entry name" value="Main_(cytGST)"/>
    <property type="match status" value="1"/>
</dbReference>
<dbReference type="Gene3D" id="1.20.1050.10">
    <property type="match status" value="1"/>
</dbReference>
<dbReference type="SFLD" id="SFLDG01153">
    <property type="entry name" value="Main.4:_Theta-like"/>
    <property type="match status" value="1"/>
</dbReference>
<dbReference type="EMBL" id="MF036021">
    <property type="protein sequence ID" value="AST11600.1"/>
    <property type="molecule type" value="mRNA"/>
</dbReference>
<dbReference type="PANTHER" id="PTHR43969:SF9">
    <property type="entry name" value="GLUTATHIONE S TRANSFERASE D10, ISOFORM A-RELATED"/>
    <property type="match status" value="1"/>
</dbReference>
<dbReference type="SMR" id="A0A223FQY1"/>
<reference evidence="4" key="1">
    <citation type="journal article" date="2017" name="Insect Mol. Biol.">
        <title>Identification of glutathione S-transferases in Bemisia tabaci (Hemiptera: Aleyrodidae) and evidence that GSTd7 helps explain the difference in insecticide susceptibility between B. tabaci Middle East-Minor Asia 1 and Mediterranean.</title>
        <authorList>
            <person name="He C."/>
            <person name="Xie W."/>
            <person name="Yang X."/>
            <person name="Wang S.L."/>
            <person name="Wu Q.J."/>
            <person name="Zhang Y.J."/>
        </authorList>
    </citation>
    <scope>NUCLEOTIDE SEQUENCE</scope>
    <source>
        <strain evidence="4">B</strain>
    </source>
</reference>
<sequence>MDLYYYPTSPPCLSVVLLTRELGLTPNLKVIDISAAEHMESEYRELSIQHTVPCLDDSGFVLSESRAILIYLVETYGRSTSLYPSNTKHRATVRQMLFFDQGTIYQRIYDYYIEPVFFSSTPLDENKLKKLEDGMEVLDLMLEKRKWAAGSDRTIADFALFSTVSVAKTFGFDFEKYTNIMEWHSKVQSSMEAYQDLYQAPLETVGELFQNKLADING</sequence>
<dbReference type="Pfam" id="PF13417">
    <property type="entry name" value="GST_N_3"/>
    <property type="match status" value="1"/>
</dbReference>
<dbReference type="InterPro" id="IPR040079">
    <property type="entry name" value="Glutathione_S-Trfase"/>
</dbReference>
<dbReference type="InterPro" id="IPR036282">
    <property type="entry name" value="Glutathione-S-Trfase_C_sf"/>
</dbReference>
<dbReference type="FunFam" id="1.20.1050.10:FF:000007">
    <property type="entry name" value="Glutathione S-transferase 1-1"/>
    <property type="match status" value="1"/>
</dbReference>
<evidence type="ECO:0000256" key="1">
    <source>
        <dbReference type="ARBA" id="ARBA00011738"/>
    </source>
</evidence>
<evidence type="ECO:0000259" key="3">
    <source>
        <dbReference type="PROSITE" id="PS50405"/>
    </source>
</evidence>
<organism evidence="4">
    <name type="scientific">Bemisia tabaci</name>
    <name type="common">Sweetpotato whitefly</name>
    <name type="synonym">Aleurodes tabaci</name>
    <dbReference type="NCBI Taxonomy" id="7038"/>
    <lineage>
        <taxon>Eukaryota</taxon>
        <taxon>Metazoa</taxon>
        <taxon>Ecdysozoa</taxon>
        <taxon>Arthropoda</taxon>
        <taxon>Hexapoda</taxon>
        <taxon>Insecta</taxon>
        <taxon>Pterygota</taxon>
        <taxon>Neoptera</taxon>
        <taxon>Paraneoptera</taxon>
        <taxon>Hemiptera</taxon>
        <taxon>Sternorrhyncha</taxon>
        <taxon>Aleyrodoidea</taxon>
        <taxon>Aleyrodidae</taxon>
        <taxon>Aleyrodinae</taxon>
        <taxon>Bemisia</taxon>
    </lineage>
</organism>
<dbReference type="SUPFAM" id="SSF52833">
    <property type="entry name" value="Thioredoxin-like"/>
    <property type="match status" value="1"/>
</dbReference>
<dbReference type="InterPro" id="IPR036249">
    <property type="entry name" value="Thioredoxin-like_sf"/>
</dbReference>